<name>A0A8J7VYI4_9FIRM</name>
<sequence>MNIQSLTQFSLEGKNAIVTGAGRATGLCYAMAKALHDAGARIILMDVSDNVFELAKELGGDAAGYYAVKANLCDMDSLQAGFDKAMEIFENQLDILLNGAGMQYRCDAIEYPDDKWRQIIDINLNAVFFLSQMAARVMIPRGKGKIINVASLTSFNASKRIPAYSASKGAIVQLTKALSNEWAEKGLNINAIAPGYMITEQTTNLVNTEQGQSYTVRIPAGRWGYPEDLDGTIVFLASAASDYVTGATIPVDGGFLGA</sequence>
<evidence type="ECO:0000313" key="3">
    <source>
        <dbReference type="EMBL" id="MBR0597452.1"/>
    </source>
</evidence>
<dbReference type="PANTHER" id="PTHR42760:SF5">
    <property type="entry name" value="2-DEHYDRO-3-DEOXY-D-GLUCONATE 5-DEHYDROGENASE"/>
    <property type="match status" value="1"/>
</dbReference>
<dbReference type="InterPro" id="IPR002347">
    <property type="entry name" value="SDR_fam"/>
</dbReference>
<dbReference type="AlphaFoldDB" id="A0A8J7VYI4"/>
<dbReference type="FunFam" id="3.40.50.720:FF:000084">
    <property type="entry name" value="Short-chain dehydrogenase reductase"/>
    <property type="match status" value="1"/>
</dbReference>
<comment type="similarity">
    <text evidence="1">Belongs to the short-chain dehydrogenases/reductases (SDR) family.</text>
</comment>
<reference evidence="3" key="2">
    <citation type="submission" date="2021-04" db="EMBL/GenBank/DDBJ databases">
        <authorList>
            <person name="Liu J."/>
        </authorList>
    </citation>
    <scope>NUCLEOTIDE SEQUENCE</scope>
    <source>
        <strain evidence="3">BAD-6</strain>
    </source>
</reference>
<accession>A0A8J7VYI4</accession>
<dbReference type="EMBL" id="JAGSND010000003">
    <property type="protein sequence ID" value="MBR0597452.1"/>
    <property type="molecule type" value="Genomic_DNA"/>
</dbReference>
<dbReference type="Gene3D" id="3.40.50.720">
    <property type="entry name" value="NAD(P)-binding Rossmann-like Domain"/>
    <property type="match status" value="1"/>
</dbReference>
<dbReference type="SUPFAM" id="SSF51735">
    <property type="entry name" value="NAD(P)-binding Rossmann-fold domains"/>
    <property type="match status" value="1"/>
</dbReference>
<keyword evidence="4" id="KW-1185">Reference proteome</keyword>
<dbReference type="PRINTS" id="PR00080">
    <property type="entry name" value="SDRFAMILY"/>
</dbReference>
<proteinExistence type="inferred from homology"/>
<dbReference type="InterPro" id="IPR036291">
    <property type="entry name" value="NAD(P)-bd_dom_sf"/>
</dbReference>
<evidence type="ECO:0000256" key="2">
    <source>
        <dbReference type="ARBA" id="ARBA00023002"/>
    </source>
</evidence>
<dbReference type="InterPro" id="IPR020904">
    <property type="entry name" value="Sc_DH/Rdtase_CS"/>
</dbReference>
<keyword evidence="2" id="KW-0560">Oxidoreductase</keyword>
<evidence type="ECO:0000313" key="4">
    <source>
        <dbReference type="Proteomes" id="UP000675664"/>
    </source>
</evidence>
<protein>
    <submittedName>
        <fullName evidence="3">SDR family oxidoreductase</fullName>
    </submittedName>
</protein>
<organism evidence="3 4">
    <name type="scientific">Sinanaerobacter chloroacetimidivorans</name>
    <dbReference type="NCBI Taxonomy" id="2818044"/>
    <lineage>
        <taxon>Bacteria</taxon>
        <taxon>Bacillati</taxon>
        <taxon>Bacillota</taxon>
        <taxon>Clostridia</taxon>
        <taxon>Peptostreptococcales</taxon>
        <taxon>Anaerovoracaceae</taxon>
        <taxon>Sinanaerobacter</taxon>
    </lineage>
</organism>
<gene>
    <name evidence="3" type="ORF">KCX82_06190</name>
</gene>
<evidence type="ECO:0000256" key="1">
    <source>
        <dbReference type="ARBA" id="ARBA00006484"/>
    </source>
</evidence>
<dbReference type="PRINTS" id="PR00081">
    <property type="entry name" value="GDHRDH"/>
</dbReference>
<dbReference type="Proteomes" id="UP000675664">
    <property type="component" value="Unassembled WGS sequence"/>
</dbReference>
<dbReference type="Pfam" id="PF13561">
    <property type="entry name" value="adh_short_C2"/>
    <property type="match status" value="1"/>
</dbReference>
<dbReference type="PROSITE" id="PS00061">
    <property type="entry name" value="ADH_SHORT"/>
    <property type="match status" value="1"/>
</dbReference>
<comment type="caution">
    <text evidence="3">The sequence shown here is derived from an EMBL/GenBank/DDBJ whole genome shotgun (WGS) entry which is preliminary data.</text>
</comment>
<dbReference type="RefSeq" id="WP_227017583.1">
    <property type="nucleotide sequence ID" value="NZ_JAGSND010000003.1"/>
</dbReference>
<dbReference type="GO" id="GO:0016616">
    <property type="term" value="F:oxidoreductase activity, acting on the CH-OH group of donors, NAD or NADP as acceptor"/>
    <property type="evidence" value="ECO:0007669"/>
    <property type="project" value="TreeGrafter"/>
</dbReference>
<dbReference type="GO" id="GO:0008206">
    <property type="term" value="P:bile acid metabolic process"/>
    <property type="evidence" value="ECO:0007669"/>
    <property type="project" value="UniProtKB-ARBA"/>
</dbReference>
<dbReference type="PANTHER" id="PTHR42760">
    <property type="entry name" value="SHORT-CHAIN DEHYDROGENASES/REDUCTASES FAMILY MEMBER"/>
    <property type="match status" value="1"/>
</dbReference>
<reference evidence="3" key="1">
    <citation type="submission" date="2021-04" db="EMBL/GenBank/DDBJ databases">
        <title>Sinoanaerobacter chloroacetimidivorans sp. nov., an obligate anaerobic bacterium isolated from anaerobic sludge.</title>
        <authorList>
            <person name="Bao Y."/>
        </authorList>
    </citation>
    <scope>NUCLEOTIDE SEQUENCE</scope>
    <source>
        <strain evidence="3">BAD-6</strain>
    </source>
</reference>